<keyword evidence="5" id="KW-0007">Acetylation</keyword>
<dbReference type="InterPro" id="IPR000626">
    <property type="entry name" value="Ubiquitin-like_dom"/>
</dbReference>
<dbReference type="Proteomes" id="UP001431783">
    <property type="component" value="Unassembled WGS sequence"/>
</dbReference>
<accession>A0AAW1VER3</accession>
<keyword evidence="20" id="KW-1185">Reference proteome</keyword>
<evidence type="ECO:0000256" key="1">
    <source>
        <dbReference type="ARBA" id="ARBA00004123"/>
    </source>
</evidence>
<dbReference type="InterPro" id="IPR039049">
    <property type="entry name" value="ELOB"/>
</dbReference>
<evidence type="ECO:0000256" key="2">
    <source>
        <dbReference type="ARBA" id="ARBA00004906"/>
    </source>
</evidence>
<sequence>MDVFMMVRRKKLTMFIDAKDTSTVLELKKIIEGILKVSPKNQRLYKETTVMDDEKQLQDFGLNSNTAKVQNPAPLGLTVRDENGEFESLELTPYSAPPYLPDVMKSEEIDGQEQSP</sequence>
<evidence type="ECO:0000256" key="11">
    <source>
        <dbReference type="ARBA" id="ARBA00074516"/>
    </source>
</evidence>
<keyword evidence="3" id="KW-0597">Phosphoprotein</keyword>
<evidence type="ECO:0000256" key="4">
    <source>
        <dbReference type="ARBA" id="ARBA00022786"/>
    </source>
</evidence>
<dbReference type="Gene3D" id="3.10.20.90">
    <property type="entry name" value="Phosphatidylinositol 3-kinase Catalytic Subunit, Chain A, domain 1"/>
    <property type="match status" value="1"/>
</dbReference>
<keyword evidence="7" id="KW-0804">Transcription</keyword>
<dbReference type="PANTHER" id="PTHR13248:SF4">
    <property type="entry name" value="ELONGIN B"/>
    <property type="match status" value="1"/>
</dbReference>
<evidence type="ECO:0000256" key="15">
    <source>
        <dbReference type="ARBA" id="ARBA00083653"/>
    </source>
</evidence>
<feature type="domain" description="Ubiquitin-like" evidence="18">
    <location>
        <begin position="1"/>
        <end position="66"/>
    </location>
</feature>
<comment type="subunit">
    <text evidence="16">Heterotrimer of an A (ELOA, ELOA2 or ELOA3P), ELOB and ELOC subunit. The elongin BC complex interacts with EPOP; leading to recruit the elongin BC complex to Polycomb group (PcG) target genes, thereby restricting excessive activity of the PRC2/EED-EZH2 complex. Component of multiple cullin-RING E3 ubiquitin-protein ligase complexes composed of Elongin BC (ELOB and ELOC), a cullin (either CUL2 or CUL5), a catalytic subunit (either RBX1 or RNF7/RBX2), as well as a substrate adapter protein that can be either ASB2, ASB9, ASB11, KLHDC2, KLHDC3, KLHDC10, APPBP2, FEM1A, FEM1B, FEM1C, LRR1, PCMTD1, SOCS1, SOCS2, SOCS5, SPSB1, SPSB3, ELOA, VHL, WSB1 or RAB40C. As part of the Elongin BC E3 ubiquitin ligase complex; interacts with NRBP1. May also interact with DCUN1D1, DCUN1D2, DCUN1D3 and DCUN1D5. May form oligomers as a KLHDC2/KLHDC3-ELOB-ELOC complex; this interaction is autoinhibitory for the E3 ligase complex as the substrate-binding site of KLHDC2/KLHDC3 is blocked in the oligomer.</text>
</comment>
<keyword evidence="6" id="KW-0805">Transcription regulation</keyword>
<dbReference type="GO" id="GO:0030891">
    <property type="term" value="C:VCB complex"/>
    <property type="evidence" value="ECO:0007669"/>
    <property type="project" value="InterPro"/>
</dbReference>
<evidence type="ECO:0000256" key="7">
    <source>
        <dbReference type="ARBA" id="ARBA00023163"/>
    </source>
</evidence>
<protein>
    <recommendedName>
        <fullName evidence="11">Elongin-B</fullName>
    </recommendedName>
    <alternativeName>
        <fullName evidence="14">Elongin 18 kDa subunit</fullName>
    </alternativeName>
    <alternativeName>
        <fullName evidence="12">RNA polymerase II transcription factor SIII subunit B</fullName>
    </alternativeName>
    <alternativeName>
        <fullName evidence="15">SIII p18</fullName>
    </alternativeName>
    <alternativeName>
        <fullName evidence="13">Transcription elongation factor B polypeptide 2</fullName>
    </alternativeName>
</protein>
<comment type="function">
    <text evidence="9">SIII, also known as elongin, is a general transcription elongation factor that increases the RNA polymerase II transcription elongation past template-encoded arresting sites. Subunit A is transcriptionally active and its transcription activity is strongly enhanced by binding to the dimeric complex of the SIII regulatory subunits B and C (elongin BC complex). In embryonic stem cells, the elongin BC complex is recruited by EPOP to Polycomb group (PcG) target genes in order generate genomic region that display both active and repressive chromatin properties, an important feature of pluripotent stem cells.</text>
</comment>
<evidence type="ECO:0000256" key="17">
    <source>
        <dbReference type="SAM" id="MobiDB-lite"/>
    </source>
</evidence>
<dbReference type="AlphaFoldDB" id="A0AAW1VER3"/>
<gene>
    <name evidence="19" type="ORF">WA026_018356</name>
</gene>
<evidence type="ECO:0000256" key="10">
    <source>
        <dbReference type="ARBA" id="ARBA00060803"/>
    </source>
</evidence>
<dbReference type="FunFam" id="3.10.20.90:FF:000108">
    <property type="entry name" value="Elongin-B"/>
    <property type="match status" value="1"/>
</dbReference>
<evidence type="ECO:0000256" key="14">
    <source>
        <dbReference type="ARBA" id="ARBA00081013"/>
    </source>
</evidence>
<keyword evidence="8" id="KW-0539">Nucleus</keyword>
<dbReference type="GO" id="GO:0006368">
    <property type="term" value="P:transcription elongation by RNA polymerase II"/>
    <property type="evidence" value="ECO:0007669"/>
    <property type="project" value="InterPro"/>
</dbReference>
<dbReference type="SUPFAM" id="SSF54236">
    <property type="entry name" value="Ubiquitin-like"/>
    <property type="match status" value="1"/>
</dbReference>
<evidence type="ECO:0000256" key="3">
    <source>
        <dbReference type="ARBA" id="ARBA00022553"/>
    </source>
</evidence>
<evidence type="ECO:0000259" key="18">
    <source>
        <dbReference type="PROSITE" id="PS50053"/>
    </source>
</evidence>
<evidence type="ECO:0000256" key="12">
    <source>
        <dbReference type="ARBA" id="ARBA00076690"/>
    </source>
</evidence>
<dbReference type="PROSITE" id="PS50053">
    <property type="entry name" value="UBIQUITIN_2"/>
    <property type="match status" value="1"/>
</dbReference>
<dbReference type="GO" id="GO:0070449">
    <property type="term" value="C:elongin complex"/>
    <property type="evidence" value="ECO:0007669"/>
    <property type="project" value="InterPro"/>
</dbReference>
<feature type="region of interest" description="Disordered" evidence="17">
    <location>
        <begin position="97"/>
        <end position="116"/>
    </location>
</feature>
<evidence type="ECO:0000256" key="8">
    <source>
        <dbReference type="ARBA" id="ARBA00023242"/>
    </source>
</evidence>
<comment type="subcellular location">
    <subcellularLocation>
        <location evidence="1">Nucleus</location>
    </subcellularLocation>
</comment>
<comment type="pathway">
    <text evidence="2">Protein modification; protein ubiquitination.</text>
</comment>
<dbReference type="InterPro" id="IPR029071">
    <property type="entry name" value="Ubiquitin-like_domsf"/>
</dbReference>
<dbReference type="PANTHER" id="PTHR13248">
    <property type="entry name" value="TRANSCRIPTION ELONGATION FACTOR B POLYPEPTIDE 2"/>
    <property type="match status" value="1"/>
</dbReference>
<evidence type="ECO:0000256" key="5">
    <source>
        <dbReference type="ARBA" id="ARBA00022990"/>
    </source>
</evidence>
<comment type="similarity">
    <text evidence="10">Belongs to the Elongin B family.</text>
</comment>
<dbReference type="EMBL" id="JARQZJ010000132">
    <property type="protein sequence ID" value="KAK9892153.1"/>
    <property type="molecule type" value="Genomic_DNA"/>
</dbReference>
<dbReference type="CDD" id="cd01788">
    <property type="entry name" value="Ubl_ElonginB"/>
    <property type="match status" value="1"/>
</dbReference>
<name>A0AAW1VER3_9CUCU</name>
<organism evidence="19 20">
    <name type="scientific">Henosepilachna vigintioctopunctata</name>
    <dbReference type="NCBI Taxonomy" id="420089"/>
    <lineage>
        <taxon>Eukaryota</taxon>
        <taxon>Metazoa</taxon>
        <taxon>Ecdysozoa</taxon>
        <taxon>Arthropoda</taxon>
        <taxon>Hexapoda</taxon>
        <taxon>Insecta</taxon>
        <taxon>Pterygota</taxon>
        <taxon>Neoptera</taxon>
        <taxon>Endopterygota</taxon>
        <taxon>Coleoptera</taxon>
        <taxon>Polyphaga</taxon>
        <taxon>Cucujiformia</taxon>
        <taxon>Coccinelloidea</taxon>
        <taxon>Coccinellidae</taxon>
        <taxon>Epilachninae</taxon>
        <taxon>Epilachnini</taxon>
        <taxon>Henosepilachna</taxon>
    </lineage>
</organism>
<evidence type="ECO:0000256" key="13">
    <source>
        <dbReference type="ARBA" id="ARBA00080438"/>
    </source>
</evidence>
<comment type="caution">
    <text evidence="19">The sequence shown here is derived from an EMBL/GenBank/DDBJ whole genome shotgun (WGS) entry which is preliminary data.</text>
</comment>
<evidence type="ECO:0000256" key="6">
    <source>
        <dbReference type="ARBA" id="ARBA00023015"/>
    </source>
</evidence>
<evidence type="ECO:0000313" key="19">
    <source>
        <dbReference type="EMBL" id="KAK9892153.1"/>
    </source>
</evidence>
<keyword evidence="4" id="KW-0833">Ubl conjugation pathway</keyword>
<reference evidence="19 20" key="1">
    <citation type="submission" date="2023-03" db="EMBL/GenBank/DDBJ databases">
        <title>Genome insight into feeding habits of ladybird beetles.</title>
        <authorList>
            <person name="Li H.-S."/>
            <person name="Huang Y.-H."/>
            <person name="Pang H."/>
        </authorList>
    </citation>
    <scope>NUCLEOTIDE SEQUENCE [LARGE SCALE GENOMIC DNA]</scope>
    <source>
        <strain evidence="19">SYSU_2023b</strain>
        <tissue evidence="19">Whole body</tissue>
    </source>
</reference>
<dbReference type="Pfam" id="PF00240">
    <property type="entry name" value="ubiquitin"/>
    <property type="match status" value="1"/>
</dbReference>
<evidence type="ECO:0000313" key="20">
    <source>
        <dbReference type="Proteomes" id="UP001431783"/>
    </source>
</evidence>
<evidence type="ECO:0000256" key="9">
    <source>
        <dbReference type="ARBA" id="ARBA00054216"/>
    </source>
</evidence>
<evidence type="ECO:0000256" key="16">
    <source>
        <dbReference type="ARBA" id="ARBA00093515"/>
    </source>
</evidence>
<proteinExistence type="inferred from homology"/>